<feature type="transmembrane region" description="Helical" evidence="1">
    <location>
        <begin position="155"/>
        <end position="174"/>
    </location>
</feature>
<protein>
    <recommendedName>
        <fullName evidence="4">ABC transporter permease</fullName>
    </recommendedName>
</protein>
<feature type="transmembrane region" description="Helical" evidence="1">
    <location>
        <begin position="21"/>
        <end position="40"/>
    </location>
</feature>
<gene>
    <name evidence="2" type="ORF">ABR60_03660</name>
</gene>
<evidence type="ECO:0000313" key="3">
    <source>
        <dbReference type="Proteomes" id="UP000053941"/>
    </source>
</evidence>
<keyword evidence="1" id="KW-1133">Transmembrane helix</keyword>
<feature type="transmembrane region" description="Helical" evidence="1">
    <location>
        <begin position="231"/>
        <end position="253"/>
    </location>
</feature>
<accession>A0A0R2P1E6</accession>
<dbReference type="PANTHER" id="PTHR37305:SF1">
    <property type="entry name" value="MEMBRANE PROTEIN"/>
    <property type="match status" value="1"/>
</dbReference>
<dbReference type="EMBL" id="LIAS01000088">
    <property type="protein sequence ID" value="KRO30608.1"/>
    <property type="molecule type" value="Genomic_DNA"/>
</dbReference>
<evidence type="ECO:0008006" key="4">
    <source>
        <dbReference type="Google" id="ProtNLM"/>
    </source>
</evidence>
<proteinExistence type="predicted"/>
<keyword evidence="1" id="KW-0472">Membrane</keyword>
<dbReference type="AlphaFoldDB" id="A0A0R2P1E6"/>
<sequence length="262" mass="27694">MSALLKSELRKLIYLRANWLLLLWSGIFAALGTVAPILILNSDNGPGRGAFSGTETPEGINGVFANASGGYLFALILGILIMTNEYRHGTAVGTFLVTPKRSTVLVAKLIAASLAGLVIQLFSFIFAITSGFIALTFFEPHAPVPAELLFKVFRASAISGLVLGIVGVGLGALVKNQIAAVTGAVIWTLIVEGLVVAFVESIGKYLPAGAIFGLVDVDFGENDFNFSIENYLSPGPATLVLLGYAALFSLIAMRTTLRRDLD</sequence>
<comment type="caution">
    <text evidence="2">The sequence shown here is derived from an EMBL/GenBank/DDBJ whole genome shotgun (WGS) entry which is preliminary data.</text>
</comment>
<reference evidence="2 3" key="1">
    <citation type="submission" date="2015-10" db="EMBL/GenBank/DDBJ databases">
        <title>Metagenome-Assembled Genomes uncover a global brackish microbiome.</title>
        <authorList>
            <person name="Hugerth L.W."/>
            <person name="Larsson J."/>
            <person name="Alneberg J."/>
            <person name="Lindh M.V."/>
            <person name="Legrand C."/>
            <person name="Pinhassi J."/>
            <person name="Andersson A.F."/>
        </authorList>
    </citation>
    <scope>NUCLEOTIDE SEQUENCE [LARGE SCALE GENOMIC DNA]</scope>
    <source>
        <strain evidence="2">BACL2 MAG-120802-bin41</strain>
    </source>
</reference>
<feature type="transmembrane region" description="Helical" evidence="1">
    <location>
        <begin position="181"/>
        <end position="199"/>
    </location>
</feature>
<evidence type="ECO:0000313" key="2">
    <source>
        <dbReference type="EMBL" id="KRO30608.1"/>
    </source>
</evidence>
<evidence type="ECO:0000256" key="1">
    <source>
        <dbReference type="SAM" id="Phobius"/>
    </source>
</evidence>
<dbReference type="PANTHER" id="PTHR37305">
    <property type="entry name" value="INTEGRAL MEMBRANE PROTEIN-RELATED"/>
    <property type="match status" value="1"/>
</dbReference>
<dbReference type="Proteomes" id="UP000053941">
    <property type="component" value="Unassembled WGS sequence"/>
</dbReference>
<name>A0A0R2P1E6_9ACTN</name>
<organism evidence="2 3">
    <name type="scientific">Actinobacteria bacterium BACL2 MAG-120802-bin41</name>
    <dbReference type="NCBI Taxonomy" id="1655568"/>
    <lineage>
        <taxon>Bacteria</taxon>
        <taxon>Bacillati</taxon>
        <taxon>Actinomycetota</taxon>
        <taxon>Actinomycetes</taxon>
        <taxon>Actinomycetes incertae sedis</taxon>
        <taxon>ac1 cluster</taxon>
    </lineage>
</organism>
<keyword evidence="1" id="KW-0812">Transmembrane</keyword>
<feature type="transmembrane region" description="Helical" evidence="1">
    <location>
        <begin position="109"/>
        <end position="135"/>
    </location>
</feature>
<feature type="transmembrane region" description="Helical" evidence="1">
    <location>
        <begin position="60"/>
        <end position="81"/>
    </location>
</feature>